<dbReference type="AlphaFoldDB" id="A0AB34CP80"/>
<reference evidence="2 3" key="1">
    <citation type="submission" date="2019-09" db="EMBL/GenBank/DDBJ databases">
        <title>Genomic diversity of phyloplane-associated Pantoea species in Pakistan cotton crop.</title>
        <authorList>
            <person name="Tufail M.R."/>
            <person name="Cook D.R."/>
        </authorList>
    </citation>
    <scope>NUCLEOTIDE SEQUENCE [LARGE SCALE GENOMIC DNA]</scope>
    <source>
        <strain evidence="2 3">B_8</strain>
    </source>
</reference>
<evidence type="ECO:0000313" key="3">
    <source>
        <dbReference type="Proteomes" id="UP000324255"/>
    </source>
</evidence>
<protein>
    <recommendedName>
        <fullName evidence="1">NUMOD4 domain-containing protein</fullName>
    </recommendedName>
</protein>
<name>A0AB34CP80_9GAMM</name>
<sequence length="123" mass="13805">MIISATEEQWKPVPVEDYSRAYEVSTLGRVRGIDRIGSSDFFIRRIRGVIMKGRICSDGSKTVSLSVNRKRAKFCVDWLVASAFIANPHGYVTPRHLNNDLSDNRAVNLAWGTEAEVMQEATC</sequence>
<comment type="caution">
    <text evidence="2">The sequence shown here is derived from an EMBL/GenBank/DDBJ whole genome shotgun (WGS) entry which is preliminary data.</text>
</comment>
<dbReference type="EMBL" id="VWVM01000001">
    <property type="protein sequence ID" value="KAA6129153.1"/>
    <property type="molecule type" value="Genomic_DNA"/>
</dbReference>
<gene>
    <name evidence="2" type="ORF">F3I20_01530</name>
</gene>
<keyword evidence="3" id="KW-1185">Reference proteome</keyword>
<dbReference type="InterPro" id="IPR010902">
    <property type="entry name" value="NUMOD4"/>
</dbReference>
<proteinExistence type="predicted"/>
<organism evidence="2 3">
    <name type="scientific">Candidatus Pantoea gossypiicola</name>
    <dbReference type="NCBI Taxonomy" id="2608008"/>
    <lineage>
        <taxon>Bacteria</taxon>
        <taxon>Pseudomonadati</taxon>
        <taxon>Pseudomonadota</taxon>
        <taxon>Gammaproteobacteria</taxon>
        <taxon>Enterobacterales</taxon>
        <taxon>Erwiniaceae</taxon>
        <taxon>Pantoea</taxon>
    </lineage>
</organism>
<feature type="domain" description="NUMOD4" evidence="1">
    <location>
        <begin position="8"/>
        <end position="66"/>
    </location>
</feature>
<dbReference type="SUPFAM" id="SSF54060">
    <property type="entry name" value="His-Me finger endonucleases"/>
    <property type="match status" value="1"/>
</dbReference>
<dbReference type="Gene3D" id="3.90.75.20">
    <property type="match status" value="1"/>
</dbReference>
<dbReference type="Proteomes" id="UP000324255">
    <property type="component" value="Unassembled WGS sequence"/>
</dbReference>
<evidence type="ECO:0000313" key="2">
    <source>
        <dbReference type="EMBL" id="KAA6129153.1"/>
    </source>
</evidence>
<accession>A0AB34CP80</accession>
<dbReference type="InterPro" id="IPR044925">
    <property type="entry name" value="His-Me_finger_sf"/>
</dbReference>
<dbReference type="GO" id="GO:0016788">
    <property type="term" value="F:hydrolase activity, acting on ester bonds"/>
    <property type="evidence" value="ECO:0007669"/>
    <property type="project" value="InterPro"/>
</dbReference>
<dbReference type="Pfam" id="PF07463">
    <property type="entry name" value="NUMOD4"/>
    <property type="match status" value="1"/>
</dbReference>
<evidence type="ECO:0000259" key="1">
    <source>
        <dbReference type="Pfam" id="PF07463"/>
    </source>
</evidence>